<dbReference type="CDD" id="cd00371">
    <property type="entry name" value="HMA"/>
    <property type="match status" value="1"/>
</dbReference>
<evidence type="ECO:0000256" key="1">
    <source>
        <dbReference type="ARBA" id="ARBA00022481"/>
    </source>
</evidence>
<comment type="similarity">
    <text evidence="5">Belongs to the HIPP family.</text>
</comment>
<reference evidence="8" key="1">
    <citation type="submission" date="2023-10" db="EMBL/GenBank/DDBJ databases">
        <authorList>
            <person name="Domelevo Entfellner J.-B."/>
        </authorList>
    </citation>
    <scope>NUCLEOTIDE SEQUENCE</scope>
</reference>
<dbReference type="Gramene" id="rna-AYBTSS11_LOCUS19764">
    <property type="protein sequence ID" value="CAJ1963417.1"/>
    <property type="gene ID" value="gene-AYBTSS11_LOCUS19764"/>
</dbReference>
<evidence type="ECO:0000313" key="8">
    <source>
        <dbReference type="EMBL" id="CAJ1963417.1"/>
    </source>
</evidence>
<dbReference type="Proteomes" id="UP001189624">
    <property type="component" value="Chromosome 6"/>
</dbReference>
<organism evidence="8 9">
    <name type="scientific">Sphenostylis stenocarpa</name>
    <dbReference type="NCBI Taxonomy" id="92480"/>
    <lineage>
        <taxon>Eukaryota</taxon>
        <taxon>Viridiplantae</taxon>
        <taxon>Streptophyta</taxon>
        <taxon>Embryophyta</taxon>
        <taxon>Tracheophyta</taxon>
        <taxon>Spermatophyta</taxon>
        <taxon>Magnoliopsida</taxon>
        <taxon>eudicotyledons</taxon>
        <taxon>Gunneridae</taxon>
        <taxon>Pentapetalae</taxon>
        <taxon>rosids</taxon>
        <taxon>fabids</taxon>
        <taxon>Fabales</taxon>
        <taxon>Fabaceae</taxon>
        <taxon>Papilionoideae</taxon>
        <taxon>50 kb inversion clade</taxon>
        <taxon>NPAAA clade</taxon>
        <taxon>indigoferoid/millettioid clade</taxon>
        <taxon>Phaseoleae</taxon>
        <taxon>Sphenostylis</taxon>
    </lineage>
</organism>
<keyword evidence="3" id="KW-0449">Lipoprotein</keyword>
<evidence type="ECO:0000256" key="5">
    <source>
        <dbReference type="ARBA" id="ARBA00024045"/>
    </source>
</evidence>
<feature type="compositionally biased region" description="Basic and acidic residues" evidence="6">
    <location>
        <begin position="100"/>
        <end position="115"/>
    </location>
</feature>
<dbReference type="InterPro" id="IPR036163">
    <property type="entry name" value="HMA_dom_sf"/>
</dbReference>
<accession>A0AA86VPE5</accession>
<dbReference type="EMBL" id="OY731403">
    <property type="protein sequence ID" value="CAJ1963417.1"/>
    <property type="molecule type" value="Genomic_DNA"/>
</dbReference>
<sequence>MDAKPPQLASQPLNYQTWFLKVSIHCEGCRRKVKKVLKNIDGVFTATIDPHQHKVTVTGNVAVETLLKKLVRAGKHAEIWPENLDGEGKISGNGQKKKKGNEARELQSLEKHKGTENASAKCTSENKSSSNNLPEKASSGEQVSSEGGRSEGGRSEGGSSSAKKKKKKLQSGGGNRNSGLSSAAAAAFSGAPAHSGLQFQDLMGPVNMSPTRQQSFLYSESGYPLMVYVAAYNRFYPSYYVPSSPYTCAGLIQDCNQFQSAPSVFFEIFSDENVNGCSVM</sequence>
<evidence type="ECO:0000256" key="6">
    <source>
        <dbReference type="SAM" id="MobiDB-lite"/>
    </source>
</evidence>
<dbReference type="AlphaFoldDB" id="A0AA86VPE5"/>
<dbReference type="InterPro" id="IPR006121">
    <property type="entry name" value="HMA_dom"/>
</dbReference>
<dbReference type="Gene3D" id="3.30.70.100">
    <property type="match status" value="1"/>
</dbReference>
<evidence type="ECO:0000256" key="2">
    <source>
        <dbReference type="ARBA" id="ARBA00022723"/>
    </source>
</evidence>
<feature type="domain" description="HMA" evidence="7">
    <location>
        <begin position="15"/>
        <end position="78"/>
    </location>
</feature>
<evidence type="ECO:0000256" key="4">
    <source>
        <dbReference type="ARBA" id="ARBA00023289"/>
    </source>
</evidence>
<feature type="compositionally biased region" description="Low complexity" evidence="6">
    <location>
        <begin position="137"/>
        <end position="147"/>
    </location>
</feature>
<evidence type="ECO:0000259" key="7">
    <source>
        <dbReference type="PROSITE" id="PS50846"/>
    </source>
</evidence>
<dbReference type="GO" id="GO:0046872">
    <property type="term" value="F:metal ion binding"/>
    <property type="evidence" value="ECO:0007669"/>
    <property type="project" value="UniProtKB-KW"/>
</dbReference>
<feature type="region of interest" description="Disordered" evidence="6">
    <location>
        <begin position="83"/>
        <end position="181"/>
    </location>
</feature>
<keyword evidence="9" id="KW-1185">Reference proteome</keyword>
<gene>
    <name evidence="8" type="ORF">AYBTSS11_LOCUS19764</name>
</gene>
<keyword evidence="1" id="KW-0488">Methylation</keyword>
<evidence type="ECO:0000256" key="3">
    <source>
        <dbReference type="ARBA" id="ARBA00023288"/>
    </source>
</evidence>
<keyword evidence="4" id="KW-0636">Prenylation</keyword>
<evidence type="ECO:0000313" key="9">
    <source>
        <dbReference type="Proteomes" id="UP001189624"/>
    </source>
</evidence>
<proteinExistence type="inferred from homology"/>
<dbReference type="PANTHER" id="PTHR45868">
    <property type="entry name" value="HEAVY METAL-ASSOCIATED ISOPRENYLATED PLANT PROTEIN 33-RELATED"/>
    <property type="match status" value="1"/>
</dbReference>
<dbReference type="PROSITE" id="PS50846">
    <property type="entry name" value="HMA_2"/>
    <property type="match status" value="1"/>
</dbReference>
<name>A0AA86VPE5_9FABA</name>
<keyword evidence="2" id="KW-0479">Metal-binding</keyword>
<dbReference type="PANTHER" id="PTHR45868:SF86">
    <property type="entry name" value="HMA DOMAIN-CONTAINING PROTEIN"/>
    <property type="match status" value="1"/>
</dbReference>
<dbReference type="Pfam" id="PF00403">
    <property type="entry name" value="HMA"/>
    <property type="match status" value="1"/>
</dbReference>
<protein>
    <recommendedName>
        <fullName evidence="7">HMA domain-containing protein</fullName>
    </recommendedName>
</protein>
<dbReference type="SUPFAM" id="SSF55008">
    <property type="entry name" value="HMA, heavy metal-associated domain"/>
    <property type="match status" value="1"/>
</dbReference>
<feature type="compositionally biased region" description="Polar residues" evidence="6">
    <location>
        <begin position="116"/>
        <end position="133"/>
    </location>
</feature>